<organism evidence="4 5">
    <name type="scientific">Gossypium barbadense</name>
    <name type="common">Sea Island cotton</name>
    <name type="synonym">Hibiscus barbadensis</name>
    <dbReference type="NCBI Taxonomy" id="3634"/>
    <lineage>
        <taxon>Eukaryota</taxon>
        <taxon>Viridiplantae</taxon>
        <taxon>Streptophyta</taxon>
        <taxon>Embryophyta</taxon>
        <taxon>Tracheophyta</taxon>
        <taxon>Spermatophyta</taxon>
        <taxon>Magnoliopsida</taxon>
        <taxon>eudicotyledons</taxon>
        <taxon>Gunneridae</taxon>
        <taxon>Pentapetalae</taxon>
        <taxon>rosids</taxon>
        <taxon>malvids</taxon>
        <taxon>Malvales</taxon>
        <taxon>Malvaceae</taxon>
        <taxon>Malvoideae</taxon>
        <taxon>Gossypium</taxon>
    </lineage>
</organism>
<reference evidence="4 5" key="1">
    <citation type="submission" date="2015-01" db="EMBL/GenBank/DDBJ databases">
        <title>Genome of allotetraploid Gossypium barbadense reveals genomic plasticity and fiber elongation in cotton evolution.</title>
        <authorList>
            <person name="Chen X."/>
            <person name="Liu X."/>
            <person name="Zhao B."/>
            <person name="Zheng H."/>
            <person name="Hu Y."/>
            <person name="Lu G."/>
            <person name="Yang C."/>
            <person name="Chen J."/>
            <person name="Shan C."/>
            <person name="Zhang L."/>
            <person name="Zhou Y."/>
            <person name="Wang L."/>
            <person name="Guo W."/>
            <person name="Bai Y."/>
            <person name="Ruan J."/>
            <person name="Shangguan X."/>
            <person name="Mao Y."/>
            <person name="Jiang J."/>
            <person name="Zhu Y."/>
            <person name="Lei J."/>
            <person name="Kang H."/>
            <person name="Chen S."/>
            <person name="He X."/>
            <person name="Wang R."/>
            <person name="Wang Y."/>
            <person name="Chen J."/>
            <person name="Wang L."/>
            <person name="Yu S."/>
            <person name="Wang B."/>
            <person name="Wei J."/>
            <person name="Song S."/>
            <person name="Lu X."/>
            <person name="Gao Z."/>
            <person name="Gu W."/>
            <person name="Deng X."/>
            <person name="Ma D."/>
            <person name="Wang S."/>
            <person name="Liang W."/>
            <person name="Fang L."/>
            <person name="Cai C."/>
            <person name="Zhu X."/>
            <person name="Zhou B."/>
            <person name="Zhang Y."/>
            <person name="Chen Z."/>
            <person name="Xu S."/>
            <person name="Zhu R."/>
            <person name="Wang S."/>
            <person name="Zhang T."/>
            <person name="Zhao G."/>
        </authorList>
    </citation>
    <scope>NUCLEOTIDE SEQUENCE [LARGE SCALE GENOMIC DNA]</scope>
    <source>
        <strain evidence="5">cv. Xinhai21</strain>
        <tissue evidence="4">Leaf</tissue>
    </source>
</reference>
<evidence type="ECO:0000256" key="3">
    <source>
        <dbReference type="ARBA" id="ARBA00022604"/>
    </source>
</evidence>
<dbReference type="GO" id="GO:0009733">
    <property type="term" value="P:response to auxin"/>
    <property type="evidence" value="ECO:0007669"/>
    <property type="project" value="InterPro"/>
</dbReference>
<dbReference type="InterPro" id="IPR003676">
    <property type="entry name" value="SAUR_fam"/>
</dbReference>
<sequence>MKQLIRRLSRVADASSQYSLLSSDTASTRHRITRRAESFRIAVASLKKPVRRSVPEGHVPVYVGEEMERFLVNAELLNHPVFVSLLNKSAQEYGTSFVLSPTTVFSIYKSEAGTKGHVPVYVGEEMERFLVNAELLNHPVFVSLLNKSAQEYGYDQKGVLHIPCHVLVFERVMEALRLGADLRDLQDLLRSFSDDCFLDL</sequence>
<name>A0A2P5WZA2_GOSBA</name>
<keyword evidence="2" id="KW-0217">Developmental protein</keyword>
<evidence type="ECO:0000313" key="4">
    <source>
        <dbReference type="EMBL" id="PPR96414.1"/>
    </source>
</evidence>
<accession>A0A2P5WZA2</accession>
<evidence type="ECO:0000313" key="5">
    <source>
        <dbReference type="Proteomes" id="UP000239757"/>
    </source>
</evidence>
<gene>
    <name evidence="4" type="ORF">GOBAR_AA24255</name>
</gene>
<dbReference type="OrthoDB" id="838391at2759"/>
<dbReference type="PANTHER" id="PTHR31374">
    <property type="entry name" value="AUXIN-INDUCED PROTEIN-LIKE-RELATED"/>
    <property type="match status" value="1"/>
</dbReference>
<dbReference type="AlphaFoldDB" id="A0A2P5WZA2"/>
<protein>
    <submittedName>
        <fullName evidence="4">Uncharacterized protein</fullName>
    </submittedName>
</protein>
<keyword evidence="3" id="KW-0341">Growth regulation</keyword>
<proteinExistence type="inferred from homology"/>
<dbReference type="PANTHER" id="PTHR31374:SF198">
    <property type="entry name" value="AUXIN-RESPONSIVE PROTEIN SAUR72"/>
    <property type="match status" value="1"/>
</dbReference>
<comment type="similarity">
    <text evidence="1">Belongs to the ARG7 family.</text>
</comment>
<dbReference type="Pfam" id="PF02519">
    <property type="entry name" value="Auxin_inducible"/>
    <property type="match status" value="2"/>
</dbReference>
<evidence type="ECO:0000256" key="1">
    <source>
        <dbReference type="ARBA" id="ARBA00006974"/>
    </source>
</evidence>
<dbReference type="Proteomes" id="UP000239757">
    <property type="component" value="Unassembled WGS sequence"/>
</dbReference>
<evidence type="ECO:0000256" key="2">
    <source>
        <dbReference type="ARBA" id="ARBA00022473"/>
    </source>
</evidence>
<dbReference type="EMBL" id="KZ666048">
    <property type="protein sequence ID" value="PPR96414.1"/>
    <property type="molecule type" value="Genomic_DNA"/>
</dbReference>